<keyword evidence="1" id="KW-0175">Coiled coil</keyword>
<dbReference type="PANTHER" id="PTHR37476:SF1">
    <property type="entry name" value="COILED-COIL DOMAIN-CONTAINING PROTEIN 171"/>
    <property type="match status" value="1"/>
</dbReference>
<feature type="compositionally biased region" description="Basic and acidic residues" evidence="2">
    <location>
        <begin position="7"/>
        <end position="43"/>
    </location>
</feature>
<evidence type="ECO:0000256" key="2">
    <source>
        <dbReference type="SAM" id="MobiDB-lite"/>
    </source>
</evidence>
<proteinExistence type="predicted"/>
<dbReference type="RefSeq" id="XP_020912752.2">
    <property type="nucleotide sequence ID" value="XM_021057093.2"/>
</dbReference>
<keyword evidence="4" id="KW-1185">Reference proteome</keyword>
<feature type="region of interest" description="Disordered" evidence="2">
    <location>
        <begin position="1"/>
        <end position="43"/>
    </location>
</feature>
<dbReference type="AlphaFoldDB" id="A0A913XZJ9"/>
<sequence length="201" mass="23644">MDALNKQNRELETAFEEERDKNKGQESRMAEMEESFQKERRSLSVEIEDKQKVISNMSKQLEVHQKNFEALKSELIQARKRQIKLDTTYGSSMRELELLLENFNLNKPDDEKKNQKKDKSKPPSPAQVLENLRHTMLDYQNRCSNASAELKRHREVVEKLSSDCDKYKTVILNKDKTVKVQIDMLLELGKIFRVTSCVMYD</sequence>
<dbReference type="KEGG" id="epa:110250490"/>
<dbReference type="EnsemblMetazoa" id="XM_021057093.2">
    <property type="protein sequence ID" value="XP_020912752.2"/>
    <property type="gene ID" value="LOC110250490"/>
</dbReference>
<protein>
    <submittedName>
        <fullName evidence="3">Uncharacterized protein</fullName>
    </submittedName>
</protein>
<name>A0A913XZJ9_EXADI</name>
<dbReference type="PANTHER" id="PTHR37476">
    <property type="entry name" value="COILED-COIL DOMAIN-CONTAINING PROTEIN 171"/>
    <property type="match status" value="1"/>
</dbReference>
<dbReference type="OrthoDB" id="287623at2759"/>
<reference evidence="3" key="1">
    <citation type="submission" date="2022-11" db="UniProtKB">
        <authorList>
            <consortium name="EnsemblMetazoa"/>
        </authorList>
    </citation>
    <scope>IDENTIFICATION</scope>
</reference>
<feature type="region of interest" description="Disordered" evidence="2">
    <location>
        <begin position="106"/>
        <end position="126"/>
    </location>
</feature>
<evidence type="ECO:0000313" key="4">
    <source>
        <dbReference type="Proteomes" id="UP000887567"/>
    </source>
</evidence>
<evidence type="ECO:0000256" key="1">
    <source>
        <dbReference type="SAM" id="Coils"/>
    </source>
</evidence>
<organism evidence="3 4">
    <name type="scientific">Exaiptasia diaphana</name>
    <name type="common">Tropical sea anemone</name>
    <name type="synonym">Aiptasia pulchella</name>
    <dbReference type="NCBI Taxonomy" id="2652724"/>
    <lineage>
        <taxon>Eukaryota</taxon>
        <taxon>Metazoa</taxon>
        <taxon>Cnidaria</taxon>
        <taxon>Anthozoa</taxon>
        <taxon>Hexacorallia</taxon>
        <taxon>Actiniaria</taxon>
        <taxon>Aiptasiidae</taxon>
        <taxon>Exaiptasia</taxon>
    </lineage>
</organism>
<accession>A0A913XZJ9</accession>
<evidence type="ECO:0000313" key="3">
    <source>
        <dbReference type="EnsemblMetazoa" id="XP_020912752.2"/>
    </source>
</evidence>
<dbReference type="Proteomes" id="UP000887567">
    <property type="component" value="Unplaced"/>
</dbReference>
<feature type="coiled-coil region" evidence="1">
    <location>
        <begin position="129"/>
        <end position="163"/>
    </location>
</feature>
<dbReference type="GeneID" id="110250490"/>